<dbReference type="UniPathway" id="UPA00060">
    <property type="reaction ID" value="UER00139"/>
</dbReference>
<evidence type="ECO:0000256" key="6">
    <source>
        <dbReference type="ARBA" id="ARBA00022741"/>
    </source>
</evidence>
<keyword evidence="13" id="KW-1185">Reference proteome</keyword>
<evidence type="ECO:0000256" key="3">
    <source>
        <dbReference type="ARBA" id="ARBA00004868"/>
    </source>
</evidence>
<keyword evidence="8 11" id="KW-0067">ATP-binding</keyword>
<evidence type="ECO:0000256" key="8">
    <source>
        <dbReference type="ARBA" id="ARBA00022840"/>
    </source>
</evidence>
<gene>
    <name evidence="11" type="primary">thiM</name>
    <name evidence="12" type="ORF">SAMN05216362_11561</name>
</gene>
<keyword evidence="9 11" id="KW-0460">Magnesium</keyword>
<feature type="binding site" evidence="11">
    <location>
        <position position="162"/>
    </location>
    <ligand>
        <name>ATP</name>
        <dbReference type="ChEBI" id="CHEBI:30616"/>
    </ligand>
</feature>
<evidence type="ECO:0000256" key="7">
    <source>
        <dbReference type="ARBA" id="ARBA00022777"/>
    </source>
</evidence>
<proteinExistence type="inferred from homology"/>
<comment type="function">
    <text evidence="11">Catalyzes the phosphorylation of the hydroxyl group of 4-methyl-5-beta-hydroxyethylthiazole (THZ).</text>
</comment>
<keyword evidence="5 11" id="KW-0479">Metal-binding</keyword>
<evidence type="ECO:0000256" key="11">
    <source>
        <dbReference type="HAMAP-Rule" id="MF_00228"/>
    </source>
</evidence>
<keyword evidence="10 11" id="KW-0784">Thiamine biosynthesis</keyword>
<comment type="cofactor">
    <cofactor evidence="2 11">
        <name>Mg(2+)</name>
        <dbReference type="ChEBI" id="CHEBI:18420"/>
    </cofactor>
</comment>
<feature type="binding site" evidence="11">
    <location>
        <position position="189"/>
    </location>
    <ligand>
        <name>substrate</name>
    </ligand>
</feature>
<dbReference type="GO" id="GO:0005524">
    <property type="term" value="F:ATP binding"/>
    <property type="evidence" value="ECO:0007669"/>
    <property type="project" value="UniProtKB-UniRule"/>
</dbReference>
<dbReference type="EC" id="2.7.1.50" evidence="11"/>
<dbReference type="GO" id="GO:0000287">
    <property type="term" value="F:magnesium ion binding"/>
    <property type="evidence" value="ECO:0007669"/>
    <property type="project" value="UniProtKB-UniRule"/>
</dbReference>
<feature type="binding site" evidence="11">
    <location>
        <position position="117"/>
    </location>
    <ligand>
        <name>ATP</name>
        <dbReference type="ChEBI" id="CHEBI:30616"/>
    </ligand>
</feature>
<dbReference type="GO" id="GO:0009229">
    <property type="term" value="P:thiamine diphosphate biosynthetic process"/>
    <property type="evidence" value="ECO:0007669"/>
    <property type="project" value="UniProtKB-UniRule"/>
</dbReference>
<dbReference type="InterPro" id="IPR000417">
    <property type="entry name" value="Hyethyz_kinase"/>
</dbReference>
<dbReference type="NCBIfam" id="TIGR00694">
    <property type="entry name" value="thiM"/>
    <property type="match status" value="1"/>
</dbReference>
<dbReference type="PIRSF" id="PIRSF000513">
    <property type="entry name" value="Thz_kinase"/>
    <property type="match status" value="1"/>
</dbReference>
<dbReference type="CDD" id="cd01170">
    <property type="entry name" value="THZ_kinase"/>
    <property type="match status" value="1"/>
</dbReference>
<evidence type="ECO:0000256" key="9">
    <source>
        <dbReference type="ARBA" id="ARBA00022842"/>
    </source>
</evidence>
<dbReference type="GO" id="GO:0004417">
    <property type="term" value="F:hydroxyethylthiazole kinase activity"/>
    <property type="evidence" value="ECO:0007669"/>
    <property type="project" value="UniProtKB-UniRule"/>
</dbReference>
<feature type="binding site" evidence="11">
    <location>
        <position position="41"/>
    </location>
    <ligand>
        <name>substrate</name>
    </ligand>
</feature>
<dbReference type="NCBIfam" id="NF006830">
    <property type="entry name" value="PRK09355.1"/>
    <property type="match status" value="1"/>
</dbReference>
<sequence length="275" mass="29461">MRSKIIEAVRKERPLIHHITNQVVMNFSANGLLAFGGSPIMAKESNEVEEIVDISSGLLLNIGTALEYDIDVMIKAGQKANLRGIPVVIDPVGVGASTYRSERVKLLLQKVKPTVIKGNAGELAHLAGIKWGTKGVDSTGSGNIVEVAQNVMQQYQCAVVLTGEKDAIQTTNGTVINESGHKILEQITGAGCLLGSIMTACIAIEGNLEEQLDAAVYFYGLAAEYAYQKPEVNGPGTFLPNFIDALSYDLTVLERGITDEKGATKEILHHGQSEL</sequence>
<dbReference type="RefSeq" id="WP_091773603.1">
    <property type="nucleotide sequence ID" value="NZ_FOES01000015.1"/>
</dbReference>
<dbReference type="HAMAP" id="MF_00228">
    <property type="entry name" value="Thz_kinase"/>
    <property type="match status" value="1"/>
</dbReference>
<dbReference type="SUPFAM" id="SSF53613">
    <property type="entry name" value="Ribokinase-like"/>
    <property type="match status" value="1"/>
</dbReference>
<keyword evidence="7 11" id="KW-0418">Kinase</keyword>
<accession>A0A1H9GJH5</accession>
<dbReference type="AlphaFoldDB" id="A0A1H9GJH5"/>
<dbReference type="EMBL" id="FOES01000015">
    <property type="protein sequence ID" value="SEQ50193.1"/>
    <property type="molecule type" value="Genomic_DNA"/>
</dbReference>
<dbReference type="OrthoDB" id="9778146at2"/>
<dbReference type="PRINTS" id="PR01099">
    <property type="entry name" value="HYETHTZKNASE"/>
</dbReference>
<evidence type="ECO:0000256" key="10">
    <source>
        <dbReference type="ARBA" id="ARBA00022977"/>
    </source>
</evidence>
<keyword evidence="6 11" id="KW-0547">Nucleotide-binding</keyword>
<evidence type="ECO:0000256" key="2">
    <source>
        <dbReference type="ARBA" id="ARBA00001946"/>
    </source>
</evidence>
<dbReference type="Pfam" id="PF02110">
    <property type="entry name" value="HK"/>
    <property type="match status" value="1"/>
</dbReference>
<comment type="similarity">
    <text evidence="11">Belongs to the Thz kinase family.</text>
</comment>
<evidence type="ECO:0000313" key="12">
    <source>
        <dbReference type="EMBL" id="SEQ50193.1"/>
    </source>
</evidence>
<dbReference type="GO" id="GO:0009228">
    <property type="term" value="P:thiamine biosynthetic process"/>
    <property type="evidence" value="ECO:0007669"/>
    <property type="project" value="UniProtKB-KW"/>
</dbReference>
<organism evidence="12 13">
    <name type="scientific">Piscibacillus halophilus</name>
    <dbReference type="NCBI Taxonomy" id="571933"/>
    <lineage>
        <taxon>Bacteria</taxon>
        <taxon>Bacillati</taxon>
        <taxon>Bacillota</taxon>
        <taxon>Bacilli</taxon>
        <taxon>Bacillales</taxon>
        <taxon>Bacillaceae</taxon>
        <taxon>Piscibacillus</taxon>
    </lineage>
</organism>
<evidence type="ECO:0000313" key="13">
    <source>
        <dbReference type="Proteomes" id="UP000199427"/>
    </source>
</evidence>
<dbReference type="InterPro" id="IPR029056">
    <property type="entry name" value="Ribokinase-like"/>
</dbReference>
<comment type="catalytic activity">
    <reaction evidence="1 11">
        <text>5-(2-hydroxyethyl)-4-methylthiazole + ATP = 4-methyl-5-(2-phosphooxyethyl)-thiazole + ADP + H(+)</text>
        <dbReference type="Rhea" id="RHEA:24212"/>
        <dbReference type="ChEBI" id="CHEBI:15378"/>
        <dbReference type="ChEBI" id="CHEBI:17957"/>
        <dbReference type="ChEBI" id="CHEBI:30616"/>
        <dbReference type="ChEBI" id="CHEBI:58296"/>
        <dbReference type="ChEBI" id="CHEBI:456216"/>
        <dbReference type="EC" id="2.7.1.50"/>
    </reaction>
</comment>
<evidence type="ECO:0000256" key="5">
    <source>
        <dbReference type="ARBA" id="ARBA00022723"/>
    </source>
</evidence>
<dbReference type="STRING" id="571933.SAMN05216362_11561"/>
<reference evidence="12 13" key="1">
    <citation type="submission" date="2016-10" db="EMBL/GenBank/DDBJ databases">
        <authorList>
            <person name="de Groot N.N."/>
        </authorList>
    </citation>
    <scope>NUCLEOTIDE SEQUENCE [LARGE SCALE GENOMIC DNA]</scope>
    <source>
        <strain evidence="12 13">DSM 21633</strain>
    </source>
</reference>
<dbReference type="Gene3D" id="3.40.1190.20">
    <property type="match status" value="1"/>
</dbReference>
<name>A0A1H9GJH5_9BACI</name>
<dbReference type="Proteomes" id="UP000199427">
    <property type="component" value="Unassembled WGS sequence"/>
</dbReference>
<comment type="pathway">
    <text evidence="3 11">Cofactor biosynthesis; thiamine diphosphate biosynthesis; 4-methyl-5-(2-phosphoethyl)-thiazole from 5-(2-hydroxyethyl)-4-methylthiazole: step 1/1.</text>
</comment>
<keyword evidence="4 11" id="KW-0808">Transferase</keyword>
<protein>
    <recommendedName>
        <fullName evidence="11">Hydroxyethylthiazole kinase</fullName>
        <ecNumber evidence="11">2.7.1.50</ecNumber>
    </recommendedName>
    <alternativeName>
        <fullName evidence="11">4-methyl-5-beta-hydroxyethylthiazole kinase</fullName>
        <shortName evidence="11">TH kinase</shortName>
        <shortName evidence="11">Thz kinase</shortName>
    </alternativeName>
</protein>
<evidence type="ECO:0000256" key="1">
    <source>
        <dbReference type="ARBA" id="ARBA00001771"/>
    </source>
</evidence>
<evidence type="ECO:0000256" key="4">
    <source>
        <dbReference type="ARBA" id="ARBA00022679"/>
    </source>
</evidence>